<feature type="region of interest" description="Disordered" evidence="1">
    <location>
        <begin position="211"/>
        <end position="233"/>
    </location>
</feature>
<evidence type="ECO:0000313" key="3">
    <source>
        <dbReference type="Proteomes" id="UP001362999"/>
    </source>
</evidence>
<organism evidence="2 3">
    <name type="scientific">Favolaschia claudopus</name>
    <dbReference type="NCBI Taxonomy" id="2862362"/>
    <lineage>
        <taxon>Eukaryota</taxon>
        <taxon>Fungi</taxon>
        <taxon>Dikarya</taxon>
        <taxon>Basidiomycota</taxon>
        <taxon>Agaricomycotina</taxon>
        <taxon>Agaricomycetes</taxon>
        <taxon>Agaricomycetidae</taxon>
        <taxon>Agaricales</taxon>
        <taxon>Marasmiineae</taxon>
        <taxon>Mycenaceae</taxon>
        <taxon>Favolaschia</taxon>
    </lineage>
</organism>
<sequence length="250" mass="27174">MSDAPSCRLPRGTEHLMNPTDVTPSLENWVASLRAAEQPRKRGVMSIRHLLNPMPAEDAISAEQAQDESSTEKPVPLASTSSTSPEQPTCRALSAITDPSQLPESTWLPGPLDFNVPPPNPYKPYFRDDDEVESEANERIDRHLERILLSLPPISFYRAWAKSPAYDVHRSRSLGAMRAYEVEDAGPTSEVAVGAGVWYPSGAAREWDVLDDGDEAAGAGAGDPEDKDRHVVSSNGVPWYLDDVSVAAAA</sequence>
<dbReference type="EMBL" id="JAWWNJ010000010">
    <property type="protein sequence ID" value="KAK7046963.1"/>
    <property type="molecule type" value="Genomic_DNA"/>
</dbReference>
<accession>A0AAW0D8G6</accession>
<comment type="caution">
    <text evidence="2">The sequence shown here is derived from an EMBL/GenBank/DDBJ whole genome shotgun (WGS) entry which is preliminary data.</text>
</comment>
<keyword evidence="3" id="KW-1185">Reference proteome</keyword>
<reference evidence="2 3" key="1">
    <citation type="journal article" date="2024" name="J Genomics">
        <title>Draft genome sequencing and assembly of Favolaschia claudopus CIRM-BRFM 2984 isolated from oak limbs.</title>
        <authorList>
            <person name="Navarro D."/>
            <person name="Drula E."/>
            <person name="Chaduli D."/>
            <person name="Cazenave R."/>
            <person name="Ahrendt S."/>
            <person name="Wang J."/>
            <person name="Lipzen A."/>
            <person name="Daum C."/>
            <person name="Barry K."/>
            <person name="Grigoriev I.V."/>
            <person name="Favel A."/>
            <person name="Rosso M.N."/>
            <person name="Martin F."/>
        </authorList>
    </citation>
    <scope>NUCLEOTIDE SEQUENCE [LARGE SCALE GENOMIC DNA]</scope>
    <source>
        <strain evidence="2 3">CIRM-BRFM 2984</strain>
    </source>
</reference>
<feature type="region of interest" description="Disordered" evidence="1">
    <location>
        <begin position="61"/>
        <end position="90"/>
    </location>
</feature>
<feature type="compositionally biased region" description="Polar residues" evidence="1">
    <location>
        <begin position="78"/>
        <end position="87"/>
    </location>
</feature>
<dbReference type="Proteomes" id="UP001362999">
    <property type="component" value="Unassembled WGS sequence"/>
</dbReference>
<proteinExistence type="predicted"/>
<dbReference type="AlphaFoldDB" id="A0AAW0D8G6"/>
<name>A0AAW0D8G6_9AGAR</name>
<gene>
    <name evidence="2" type="ORF">R3P38DRAFT_3258334</name>
</gene>
<evidence type="ECO:0000256" key="1">
    <source>
        <dbReference type="SAM" id="MobiDB-lite"/>
    </source>
</evidence>
<protein>
    <submittedName>
        <fullName evidence="2">Uncharacterized protein</fullName>
    </submittedName>
</protein>
<evidence type="ECO:0000313" key="2">
    <source>
        <dbReference type="EMBL" id="KAK7046963.1"/>
    </source>
</evidence>
<feature type="region of interest" description="Disordered" evidence="1">
    <location>
        <begin position="1"/>
        <end position="22"/>
    </location>
</feature>